<keyword evidence="1" id="KW-1133">Transmembrane helix</keyword>
<keyword evidence="1" id="KW-0472">Membrane</keyword>
<keyword evidence="3" id="KW-0645">Protease</keyword>
<protein>
    <submittedName>
        <fullName evidence="3">D-alanyl-D-alanine carboxypeptidase</fullName>
    </submittedName>
</protein>
<evidence type="ECO:0000259" key="2">
    <source>
        <dbReference type="Pfam" id="PF13539"/>
    </source>
</evidence>
<dbReference type="AlphaFoldDB" id="A0A919FCA4"/>
<reference evidence="3" key="2">
    <citation type="submission" date="2020-09" db="EMBL/GenBank/DDBJ databases">
        <authorList>
            <person name="Sun Q."/>
            <person name="Ohkuma M."/>
        </authorList>
    </citation>
    <scope>NUCLEOTIDE SEQUENCE</scope>
    <source>
        <strain evidence="3">JCM 13306</strain>
    </source>
</reference>
<reference evidence="3" key="1">
    <citation type="journal article" date="2014" name="Int. J. Syst. Evol. Microbiol.">
        <title>Complete genome sequence of Corynebacterium casei LMG S-19264T (=DSM 44701T), isolated from a smear-ripened cheese.</title>
        <authorList>
            <consortium name="US DOE Joint Genome Institute (JGI-PGF)"/>
            <person name="Walter F."/>
            <person name="Albersmeier A."/>
            <person name="Kalinowski J."/>
            <person name="Ruckert C."/>
        </authorList>
    </citation>
    <scope>NUCLEOTIDE SEQUENCE</scope>
    <source>
        <strain evidence="3">JCM 13306</strain>
    </source>
</reference>
<comment type="caution">
    <text evidence="3">The sequence shown here is derived from an EMBL/GenBank/DDBJ whole genome shotgun (WGS) entry which is preliminary data.</text>
</comment>
<evidence type="ECO:0000313" key="3">
    <source>
        <dbReference type="EMBL" id="GHH60668.1"/>
    </source>
</evidence>
<keyword evidence="3" id="KW-0121">Carboxypeptidase</keyword>
<dbReference type="InterPro" id="IPR039561">
    <property type="entry name" value="Peptidase_M15C"/>
</dbReference>
<dbReference type="SUPFAM" id="SSF55166">
    <property type="entry name" value="Hedgehog/DD-peptidase"/>
    <property type="match status" value="1"/>
</dbReference>
<accession>A0A919FCA4</accession>
<dbReference type="GO" id="GO:0004180">
    <property type="term" value="F:carboxypeptidase activity"/>
    <property type="evidence" value="ECO:0007669"/>
    <property type="project" value="UniProtKB-KW"/>
</dbReference>
<dbReference type="Pfam" id="PF13539">
    <property type="entry name" value="Peptidase_M15_4"/>
    <property type="match status" value="1"/>
</dbReference>
<evidence type="ECO:0000256" key="1">
    <source>
        <dbReference type="SAM" id="Phobius"/>
    </source>
</evidence>
<dbReference type="EMBL" id="BNBA01000047">
    <property type="protein sequence ID" value="GHH60668.1"/>
    <property type="molecule type" value="Genomic_DNA"/>
</dbReference>
<keyword evidence="3" id="KW-0378">Hydrolase</keyword>
<dbReference type="InterPro" id="IPR009045">
    <property type="entry name" value="Zn_M74/Hedgehog-like"/>
</dbReference>
<evidence type="ECO:0000313" key="4">
    <source>
        <dbReference type="Proteomes" id="UP000623958"/>
    </source>
</evidence>
<dbReference type="CDD" id="cd14845">
    <property type="entry name" value="L-Ala-D-Glu_peptidase_like"/>
    <property type="match status" value="1"/>
</dbReference>
<feature type="domain" description="Peptidase M15C" evidence="2">
    <location>
        <begin position="202"/>
        <end position="267"/>
    </location>
</feature>
<dbReference type="Gene3D" id="3.30.1380.10">
    <property type="match status" value="1"/>
</dbReference>
<dbReference type="Proteomes" id="UP000623958">
    <property type="component" value="Unassembled WGS sequence"/>
</dbReference>
<sequence>MVGGVLMAVAFVLAFAALCAWLLFPGLAERVSEALRRVRARLDGWRRPRPGRRAAAVATAVGDLGDSVSRHRWVLVAALLLLVVPPLLILSLRRHVVLEDFQGEDLSESRTMIAQLLRGERLLPPPPPPPEVFTTAEIRRERPEVVTADRRWERIDPALQQRVLAIYEVMRRQYGYEMVLVEGYRSPERQAELMGAGKATRAGAWQSCHQYGLAVDSAPIRDGRLQWDMGDEWTRRGYHLYGELARQAGLEWGGDWRSIKDYVHVEMASACRAARAARRAGQAQG</sequence>
<keyword evidence="1" id="KW-0812">Transmembrane</keyword>
<organism evidence="3 4">
    <name type="scientific">Xanthomonas boreopolis</name>
    <dbReference type="NCBI Taxonomy" id="86183"/>
    <lineage>
        <taxon>Bacteria</taxon>
        <taxon>Pseudomonadati</taxon>
        <taxon>Pseudomonadota</taxon>
        <taxon>Gammaproteobacteria</taxon>
        <taxon>Lysobacterales</taxon>
        <taxon>Lysobacteraceae</taxon>
        <taxon>Xanthomonas</taxon>
    </lineage>
</organism>
<gene>
    <name evidence="3" type="ORF">GCM10009090_36380</name>
</gene>
<name>A0A919FCA4_9XANT</name>
<proteinExistence type="predicted"/>
<keyword evidence="4" id="KW-1185">Reference proteome</keyword>
<feature type="transmembrane region" description="Helical" evidence="1">
    <location>
        <begin position="73"/>
        <end position="92"/>
    </location>
</feature>
<dbReference type="RefSeq" id="WP_434030077.1">
    <property type="nucleotide sequence ID" value="NZ_BNBA01000047.1"/>
</dbReference>